<keyword evidence="1" id="KW-0282">Flagellum</keyword>
<gene>
    <name evidence="1" type="ORF">J2Z37_000779</name>
</gene>
<dbReference type="EMBL" id="JAGGKT010000001">
    <property type="protein sequence ID" value="MBP1930792.1"/>
    <property type="molecule type" value="Genomic_DNA"/>
</dbReference>
<sequence>MIKLTKLNGKSFILNAWHIEQMEETPDTIITLANGKKIAVKERVDEVVGKSKQFYKDTTLRTAISFQKGNQGDE</sequence>
<name>A0ABS4GKW7_9BACL</name>
<dbReference type="PANTHER" id="PTHR39185">
    <property type="entry name" value="SWARMING MOTILITY PROTEIN SWRD"/>
    <property type="match status" value="1"/>
</dbReference>
<protein>
    <submittedName>
        <fullName evidence="1">Flagellar protein FlbD</fullName>
    </submittedName>
</protein>
<keyword evidence="1" id="KW-0966">Cell projection</keyword>
<dbReference type="PANTHER" id="PTHR39185:SF1">
    <property type="entry name" value="SWARMING MOTILITY PROTEIN SWRD"/>
    <property type="match status" value="1"/>
</dbReference>
<accession>A0ABS4GKW7</accession>
<comment type="caution">
    <text evidence="1">The sequence shown here is derived from an EMBL/GenBank/DDBJ whole genome shotgun (WGS) entry which is preliminary data.</text>
</comment>
<dbReference type="InterPro" id="IPR009384">
    <property type="entry name" value="SwrD-like"/>
</dbReference>
<keyword evidence="2" id="KW-1185">Reference proteome</keyword>
<evidence type="ECO:0000313" key="1">
    <source>
        <dbReference type="EMBL" id="MBP1930792.1"/>
    </source>
</evidence>
<organism evidence="1 2">
    <name type="scientific">Ammoniphilus resinae</name>
    <dbReference type="NCBI Taxonomy" id="861532"/>
    <lineage>
        <taxon>Bacteria</taxon>
        <taxon>Bacillati</taxon>
        <taxon>Bacillota</taxon>
        <taxon>Bacilli</taxon>
        <taxon>Bacillales</taxon>
        <taxon>Paenibacillaceae</taxon>
        <taxon>Aneurinibacillus group</taxon>
        <taxon>Ammoniphilus</taxon>
    </lineage>
</organism>
<evidence type="ECO:0000313" key="2">
    <source>
        <dbReference type="Proteomes" id="UP001519343"/>
    </source>
</evidence>
<dbReference type="Pfam" id="PF06289">
    <property type="entry name" value="FlbD"/>
    <property type="match status" value="1"/>
</dbReference>
<proteinExistence type="predicted"/>
<reference evidence="1 2" key="1">
    <citation type="submission" date="2021-03" db="EMBL/GenBank/DDBJ databases">
        <title>Genomic Encyclopedia of Type Strains, Phase IV (KMG-IV): sequencing the most valuable type-strain genomes for metagenomic binning, comparative biology and taxonomic classification.</title>
        <authorList>
            <person name="Goeker M."/>
        </authorList>
    </citation>
    <scope>NUCLEOTIDE SEQUENCE [LARGE SCALE GENOMIC DNA]</scope>
    <source>
        <strain evidence="1 2">DSM 24738</strain>
    </source>
</reference>
<keyword evidence="1" id="KW-0969">Cilium</keyword>
<dbReference type="RefSeq" id="WP_209808860.1">
    <property type="nucleotide sequence ID" value="NZ_JAGGKT010000001.1"/>
</dbReference>
<dbReference type="Proteomes" id="UP001519343">
    <property type="component" value="Unassembled WGS sequence"/>
</dbReference>